<protein>
    <recommendedName>
        <fullName evidence="1">Peptidase S1 domain-containing protein</fullName>
    </recommendedName>
</protein>
<organism evidence="2 3">
    <name type="scientific">Leptotrombidium deliense</name>
    <dbReference type="NCBI Taxonomy" id="299467"/>
    <lineage>
        <taxon>Eukaryota</taxon>
        <taxon>Metazoa</taxon>
        <taxon>Ecdysozoa</taxon>
        <taxon>Arthropoda</taxon>
        <taxon>Chelicerata</taxon>
        <taxon>Arachnida</taxon>
        <taxon>Acari</taxon>
        <taxon>Acariformes</taxon>
        <taxon>Trombidiformes</taxon>
        <taxon>Prostigmata</taxon>
        <taxon>Anystina</taxon>
        <taxon>Parasitengona</taxon>
        <taxon>Trombiculoidea</taxon>
        <taxon>Trombiculidae</taxon>
        <taxon>Leptotrombidium</taxon>
    </lineage>
</organism>
<dbReference type="InterPro" id="IPR043504">
    <property type="entry name" value="Peptidase_S1_PA_chymotrypsin"/>
</dbReference>
<sequence>MTVYVKKYLDQIIQKIPCSVRQGDYGSPLMKRFEGKFFVGGIMSLTLQRNVTRKNECVNVYTNVSYFANWIQKHTNNTSHQEKQNDVIPLITKKPRLIRLPGVHYTLPKLFNNYTTFVEQTASESNVTDLKPIRYAQNNLFG</sequence>
<feature type="domain" description="Peptidase S1" evidence="1">
    <location>
        <begin position="20"/>
        <end position="71"/>
    </location>
</feature>
<evidence type="ECO:0000313" key="2">
    <source>
        <dbReference type="EMBL" id="RWS21485.1"/>
    </source>
</evidence>
<accession>A0A443S1U2</accession>
<dbReference type="VEuPathDB" id="VectorBase:LDEU010555"/>
<gene>
    <name evidence="2" type="ORF">B4U80_14140</name>
</gene>
<name>A0A443S1U2_9ACAR</name>
<reference evidence="2 3" key="1">
    <citation type="journal article" date="2018" name="Gigascience">
        <title>Genomes of trombidid mites reveal novel predicted allergens and laterally-transferred genes associated with secondary metabolism.</title>
        <authorList>
            <person name="Dong X."/>
            <person name="Chaisiri K."/>
            <person name="Xia D."/>
            <person name="Armstrong S.D."/>
            <person name="Fang Y."/>
            <person name="Donnelly M.J."/>
            <person name="Kadowaki T."/>
            <person name="McGarry J.W."/>
            <person name="Darby A.C."/>
            <person name="Makepeace B.L."/>
        </authorList>
    </citation>
    <scope>NUCLEOTIDE SEQUENCE [LARGE SCALE GENOMIC DNA]</scope>
    <source>
        <strain evidence="2">UoL-UT</strain>
    </source>
</reference>
<evidence type="ECO:0000259" key="1">
    <source>
        <dbReference type="Pfam" id="PF00089"/>
    </source>
</evidence>
<dbReference type="InterPro" id="IPR009003">
    <property type="entry name" value="Peptidase_S1_PA"/>
</dbReference>
<dbReference type="Pfam" id="PF00089">
    <property type="entry name" value="Trypsin"/>
    <property type="match status" value="1"/>
</dbReference>
<dbReference type="InterPro" id="IPR001254">
    <property type="entry name" value="Trypsin_dom"/>
</dbReference>
<keyword evidence="3" id="KW-1185">Reference proteome</keyword>
<dbReference type="AlphaFoldDB" id="A0A443S1U2"/>
<dbReference type="GO" id="GO:0004252">
    <property type="term" value="F:serine-type endopeptidase activity"/>
    <property type="evidence" value="ECO:0007669"/>
    <property type="project" value="InterPro"/>
</dbReference>
<dbReference type="GO" id="GO:0006508">
    <property type="term" value="P:proteolysis"/>
    <property type="evidence" value="ECO:0007669"/>
    <property type="project" value="InterPro"/>
</dbReference>
<comment type="caution">
    <text evidence="2">The sequence shown here is derived from an EMBL/GenBank/DDBJ whole genome shotgun (WGS) entry which is preliminary data.</text>
</comment>
<dbReference type="Proteomes" id="UP000288716">
    <property type="component" value="Unassembled WGS sequence"/>
</dbReference>
<dbReference type="EMBL" id="NCKV01012032">
    <property type="protein sequence ID" value="RWS21485.1"/>
    <property type="molecule type" value="Genomic_DNA"/>
</dbReference>
<proteinExistence type="predicted"/>
<dbReference type="SUPFAM" id="SSF50494">
    <property type="entry name" value="Trypsin-like serine proteases"/>
    <property type="match status" value="1"/>
</dbReference>
<dbReference type="Gene3D" id="2.40.10.10">
    <property type="entry name" value="Trypsin-like serine proteases"/>
    <property type="match status" value="1"/>
</dbReference>
<evidence type="ECO:0000313" key="3">
    <source>
        <dbReference type="Proteomes" id="UP000288716"/>
    </source>
</evidence>